<protein>
    <submittedName>
        <fullName evidence="1">Uncharacterized protein</fullName>
    </submittedName>
</protein>
<dbReference type="OrthoDB" id="19861at2759"/>
<evidence type="ECO:0000313" key="2">
    <source>
        <dbReference type="Proteomes" id="UP000266861"/>
    </source>
</evidence>
<keyword evidence="2" id="KW-1185">Reference proteome</keyword>
<dbReference type="EMBL" id="PQFF01000096">
    <property type="protein sequence ID" value="RHZ82819.1"/>
    <property type="molecule type" value="Genomic_DNA"/>
</dbReference>
<proteinExistence type="predicted"/>
<sequence length="187" mass="21989">MWIETGAAKRIFGLVNKIKDKEYFGRATTKRQKLGDTSFEIVLEFVRYIKQFEQLPENLQDYAKIEEDDIEEIEKIDFSKHPDEKELAVIDMHTLYVRQAYKDLYQIDLELNVGTFIEFSDLLNNHSKIWYLVDDTNPMQDVVSAPPRIIKYKTEELLICKSFLPMVPEDLIIDLIDKVGWCTEICS</sequence>
<name>A0A397J3E0_9GLOM</name>
<dbReference type="Proteomes" id="UP000266861">
    <property type="component" value="Unassembled WGS sequence"/>
</dbReference>
<accession>A0A397J3E0</accession>
<gene>
    <name evidence="1" type="ORF">Glove_103g64</name>
</gene>
<dbReference type="AlphaFoldDB" id="A0A397J3E0"/>
<evidence type="ECO:0000313" key="1">
    <source>
        <dbReference type="EMBL" id="RHZ82819.1"/>
    </source>
</evidence>
<comment type="caution">
    <text evidence="1">The sequence shown here is derived from an EMBL/GenBank/DDBJ whole genome shotgun (WGS) entry which is preliminary data.</text>
</comment>
<reference evidence="1 2" key="1">
    <citation type="submission" date="2018-08" db="EMBL/GenBank/DDBJ databases">
        <title>Genome and evolution of the arbuscular mycorrhizal fungus Diversispora epigaea (formerly Glomus versiforme) and its bacterial endosymbionts.</title>
        <authorList>
            <person name="Sun X."/>
            <person name="Fei Z."/>
            <person name="Harrison M."/>
        </authorList>
    </citation>
    <scope>NUCLEOTIDE SEQUENCE [LARGE SCALE GENOMIC DNA]</scope>
    <source>
        <strain evidence="1 2">IT104</strain>
    </source>
</reference>
<organism evidence="1 2">
    <name type="scientific">Diversispora epigaea</name>
    <dbReference type="NCBI Taxonomy" id="1348612"/>
    <lineage>
        <taxon>Eukaryota</taxon>
        <taxon>Fungi</taxon>
        <taxon>Fungi incertae sedis</taxon>
        <taxon>Mucoromycota</taxon>
        <taxon>Glomeromycotina</taxon>
        <taxon>Glomeromycetes</taxon>
        <taxon>Diversisporales</taxon>
        <taxon>Diversisporaceae</taxon>
        <taxon>Diversispora</taxon>
    </lineage>
</organism>